<feature type="compositionally biased region" description="Polar residues" evidence="5">
    <location>
        <begin position="446"/>
        <end position="456"/>
    </location>
</feature>
<name>A0ABR2JGE7_9EUKA</name>
<dbReference type="Gene3D" id="3.30.160.60">
    <property type="entry name" value="Classic Zinc Finger"/>
    <property type="match status" value="1"/>
</dbReference>
<keyword evidence="1" id="KW-0479">Metal-binding</keyword>
<evidence type="ECO:0000256" key="2">
    <source>
        <dbReference type="ARBA" id="ARBA00022833"/>
    </source>
</evidence>
<evidence type="ECO:0000259" key="7">
    <source>
        <dbReference type="PROSITE" id="PS51886"/>
    </source>
</evidence>
<evidence type="ECO:0000313" key="8">
    <source>
        <dbReference type="EMBL" id="KAK8876307.1"/>
    </source>
</evidence>
<reference evidence="8 9" key="1">
    <citation type="submission" date="2024-04" db="EMBL/GenBank/DDBJ databases">
        <title>Tritrichomonas musculus Genome.</title>
        <authorList>
            <person name="Alves-Ferreira E."/>
            <person name="Grigg M."/>
            <person name="Lorenzi H."/>
            <person name="Galac M."/>
        </authorList>
    </citation>
    <scope>NUCLEOTIDE SEQUENCE [LARGE SCALE GENOMIC DNA]</scope>
    <source>
        <strain evidence="8 9">EAF2021</strain>
    </source>
</reference>
<evidence type="ECO:0000256" key="4">
    <source>
        <dbReference type="SAM" id="Coils"/>
    </source>
</evidence>
<dbReference type="SMART" id="SM00336">
    <property type="entry name" value="BBOX"/>
    <property type="match status" value="2"/>
</dbReference>
<dbReference type="PROSITE" id="PS51886">
    <property type="entry name" value="TLDC"/>
    <property type="match status" value="1"/>
</dbReference>
<feature type="domain" description="B box-type" evidence="6">
    <location>
        <begin position="251"/>
        <end position="294"/>
    </location>
</feature>
<feature type="domain" description="B box-type" evidence="6">
    <location>
        <begin position="195"/>
        <end position="242"/>
    </location>
</feature>
<keyword evidence="4" id="KW-0175">Coiled coil</keyword>
<protein>
    <recommendedName>
        <fullName evidence="10">B-box zinc finger family protein</fullName>
    </recommendedName>
</protein>
<evidence type="ECO:0000256" key="1">
    <source>
        <dbReference type="ARBA" id="ARBA00022723"/>
    </source>
</evidence>
<dbReference type="InterPro" id="IPR049808">
    <property type="entry name" value="CONSTANS-like_Bbox1"/>
</dbReference>
<dbReference type="Pfam" id="PF00643">
    <property type="entry name" value="zf-B_box"/>
    <property type="match status" value="2"/>
</dbReference>
<dbReference type="EMBL" id="JAPFFF010000012">
    <property type="protein sequence ID" value="KAK8876307.1"/>
    <property type="molecule type" value="Genomic_DNA"/>
</dbReference>
<evidence type="ECO:0000256" key="5">
    <source>
        <dbReference type="SAM" id="MobiDB-lite"/>
    </source>
</evidence>
<evidence type="ECO:0000259" key="6">
    <source>
        <dbReference type="PROSITE" id="PS50119"/>
    </source>
</evidence>
<gene>
    <name evidence="8" type="ORF">M9Y10_006502</name>
</gene>
<dbReference type="Pfam" id="PF07534">
    <property type="entry name" value="TLD"/>
    <property type="match status" value="1"/>
</dbReference>
<feature type="region of interest" description="Disordered" evidence="5">
    <location>
        <begin position="446"/>
        <end position="470"/>
    </location>
</feature>
<accession>A0ABR2JGE7</accession>
<keyword evidence="2" id="KW-0862">Zinc</keyword>
<evidence type="ECO:0000313" key="9">
    <source>
        <dbReference type="Proteomes" id="UP001470230"/>
    </source>
</evidence>
<organism evidence="8 9">
    <name type="scientific">Tritrichomonas musculus</name>
    <dbReference type="NCBI Taxonomy" id="1915356"/>
    <lineage>
        <taxon>Eukaryota</taxon>
        <taxon>Metamonada</taxon>
        <taxon>Parabasalia</taxon>
        <taxon>Tritrichomonadida</taxon>
        <taxon>Tritrichomonadidae</taxon>
        <taxon>Tritrichomonas</taxon>
    </lineage>
</organism>
<feature type="coiled-coil region" evidence="4">
    <location>
        <begin position="316"/>
        <end position="350"/>
    </location>
</feature>
<dbReference type="PROSITE" id="PS50119">
    <property type="entry name" value="ZF_BBOX"/>
    <property type="match status" value="2"/>
</dbReference>
<dbReference type="Proteomes" id="UP001470230">
    <property type="component" value="Unassembled WGS sequence"/>
</dbReference>
<evidence type="ECO:0008006" key="10">
    <source>
        <dbReference type="Google" id="ProtNLM"/>
    </source>
</evidence>
<comment type="caution">
    <text evidence="8">The sequence shown here is derived from an EMBL/GenBank/DDBJ whole genome shotgun (WGS) entry which is preliminary data.</text>
</comment>
<evidence type="ECO:0000256" key="3">
    <source>
        <dbReference type="PROSITE-ProRule" id="PRU00024"/>
    </source>
</evidence>
<dbReference type="InterPro" id="IPR006571">
    <property type="entry name" value="TLDc_dom"/>
</dbReference>
<dbReference type="PANTHER" id="PTHR31717:SF45">
    <property type="entry name" value="ZINC FINGER PROTEIN CONSTANS-LIKE 14-RELATED"/>
    <property type="match status" value="1"/>
</dbReference>
<keyword evidence="9" id="KW-1185">Reference proteome</keyword>
<keyword evidence="3" id="KW-0863">Zinc-finger</keyword>
<feature type="domain" description="TLDc" evidence="7">
    <location>
        <begin position="507"/>
        <end position="673"/>
    </location>
</feature>
<proteinExistence type="predicted"/>
<dbReference type="SUPFAM" id="SSF57845">
    <property type="entry name" value="B-box zinc-binding domain"/>
    <property type="match status" value="1"/>
</dbReference>
<sequence length="680" mass="77374">MKLTYGFKKEIMSGEKEVDPISEEFGSLEFELQVQLNAPKLVVGKCYDITNKTVNQKFENYVKTLLPLNIVDAFVPVGQLKQTVEDIKKNGIKVDPKEGFKFQVDTFEVDRKAEEVQVIHIRAALGNVINNQSSTDTSDKCDFLKKRPKASELRSNYQSICLNAKNYFLVFNSCQITTLHYITIPGGANLEEPKPGYDICDLCGKEQATIWCVNDSAQLCAKCDEESHKANKLVERHKRIPLTEARCVIEFCPVHHDQRVEYYCPKCHGPVCYTCKMTGSHGVGEAALHPLVPIRQAYGERVNASQDENAIFLKRKSAIDQKLKVTEERLQQIRQNEEEVIEEIHRIAEDAIKNVHELAGEKALFVRSTRTELQRKRKEIETHERFSNIHRYVSLPLTFIRYFDRQEIYAKGSKETTDLPEDIKVEADLCLFGTLDVSNRPANRQFAQSVTTSRPLNTDDEELTNKAKQKGKGPVFTSLIKLGKRKEEQNIENGLALTFVPFQDSSIITNHDTAKSLYLCFPFKDQPQTHLLYSTKRDERSIKRMHQLIDNIGVTALFIKKDDFVFGGFAACKWNSNGKPFGEKTSSFIFSVTHDAFIPYKPKVSDACQMIATEDTLSFGKYDIVLADNFDRCTATIENSYGIGFKAGSDEAENFLAGQPLFKADIVEVWGFWRPEDQKK</sequence>
<dbReference type="InterPro" id="IPR000315">
    <property type="entry name" value="Znf_B-box"/>
</dbReference>
<dbReference type="CDD" id="cd19821">
    <property type="entry name" value="Bbox1_BBX-like"/>
    <property type="match status" value="1"/>
</dbReference>
<dbReference type="PANTHER" id="PTHR31717">
    <property type="entry name" value="ZINC FINGER PROTEIN CONSTANS-LIKE 10"/>
    <property type="match status" value="1"/>
</dbReference>